<dbReference type="Pfam" id="PF00730">
    <property type="entry name" value="HhH-GPD"/>
    <property type="match status" value="1"/>
</dbReference>
<feature type="region of interest" description="Disordered" evidence="13">
    <location>
        <begin position="82"/>
        <end position="104"/>
    </location>
</feature>
<dbReference type="InterPro" id="IPR023170">
    <property type="entry name" value="HhH_base_excis_C"/>
</dbReference>
<evidence type="ECO:0000256" key="11">
    <source>
        <dbReference type="ARBA" id="ARBA00023204"/>
    </source>
</evidence>
<evidence type="ECO:0000256" key="12">
    <source>
        <dbReference type="ARBA" id="ARBA00023295"/>
    </source>
</evidence>
<feature type="compositionally biased region" description="Basic and acidic residues" evidence="13">
    <location>
        <begin position="638"/>
        <end position="655"/>
    </location>
</feature>
<dbReference type="PANTHER" id="PTHR42944:SF1">
    <property type="entry name" value="ADENINE DNA GLYCOSYLASE"/>
    <property type="match status" value="1"/>
</dbReference>
<dbReference type="InterPro" id="IPR003265">
    <property type="entry name" value="HhH-GPD_domain"/>
</dbReference>
<dbReference type="InterPro" id="IPR015797">
    <property type="entry name" value="NUDIX_hydrolase-like_dom_sf"/>
</dbReference>
<comment type="similarity">
    <text evidence="3">Belongs to the Nth/MutY family.</text>
</comment>
<dbReference type="EMBL" id="MU069708">
    <property type="protein sequence ID" value="KAF5835367.1"/>
    <property type="molecule type" value="Genomic_DNA"/>
</dbReference>
<keyword evidence="6" id="KW-0479">Metal-binding</keyword>
<dbReference type="EC" id="3.2.2.31" evidence="4"/>
<evidence type="ECO:0000256" key="6">
    <source>
        <dbReference type="ARBA" id="ARBA00022723"/>
    </source>
</evidence>
<dbReference type="InterPro" id="IPR011257">
    <property type="entry name" value="DNA_glycosylase"/>
</dbReference>
<name>A0ABQ7GL83_DUNSA</name>
<protein>
    <recommendedName>
        <fullName evidence="5">Adenine DNA glycosylase</fullName>
        <ecNumber evidence="4">3.2.2.31</ecNumber>
    </recommendedName>
</protein>
<comment type="caution">
    <text evidence="15">The sequence shown here is derived from an EMBL/GenBank/DDBJ whole genome shotgun (WGS) entry which is preliminary data.</text>
</comment>
<evidence type="ECO:0000313" key="16">
    <source>
        <dbReference type="Proteomes" id="UP000815325"/>
    </source>
</evidence>
<evidence type="ECO:0000256" key="8">
    <source>
        <dbReference type="ARBA" id="ARBA00022801"/>
    </source>
</evidence>
<keyword evidence="8" id="KW-0378">Hydrolase</keyword>
<keyword evidence="12" id="KW-0326">Glycosidase</keyword>
<reference evidence="15" key="1">
    <citation type="submission" date="2017-08" db="EMBL/GenBank/DDBJ databases">
        <authorList>
            <person name="Polle J.E."/>
            <person name="Barry K."/>
            <person name="Cushman J."/>
            <person name="Schmutz J."/>
            <person name="Tran D."/>
            <person name="Hathwaick L.T."/>
            <person name="Yim W.C."/>
            <person name="Jenkins J."/>
            <person name="Mckie-Krisberg Z.M."/>
            <person name="Prochnik S."/>
            <person name="Lindquist E."/>
            <person name="Dockter R.B."/>
            <person name="Adam C."/>
            <person name="Molina H."/>
            <person name="Bunkerborg J."/>
            <person name="Jin E."/>
            <person name="Buchheim M."/>
            <person name="Magnuson J."/>
        </authorList>
    </citation>
    <scope>NUCLEOTIDE SEQUENCE</scope>
    <source>
        <strain evidence="15">CCAP 19/18</strain>
    </source>
</reference>
<dbReference type="Gene3D" id="1.10.1670.10">
    <property type="entry name" value="Helix-hairpin-Helix base-excision DNA repair enzymes (C-terminal)"/>
    <property type="match status" value="1"/>
</dbReference>
<feature type="compositionally biased region" description="Acidic residues" evidence="13">
    <location>
        <begin position="345"/>
        <end position="368"/>
    </location>
</feature>
<keyword evidence="11" id="KW-0234">DNA repair</keyword>
<keyword evidence="16" id="KW-1185">Reference proteome</keyword>
<gene>
    <name evidence="15" type="ORF">DUNSADRAFT_7494</name>
</gene>
<dbReference type="Proteomes" id="UP000815325">
    <property type="component" value="Unassembled WGS sequence"/>
</dbReference>
<evidence type="ECO:0000256" key="5">
    <source>
        <dbReference type="ARBA" id="ARBA00022023"/>
    </source>
</evidence>
<organism evidence="15 16">
    <name type="scientific">Dunaliella salina</name>
    <name type="common">Green alga</name>
    <name type="synonym">Protococcus salinus</name>
    <dbReference type="NCBI Taxonomy" id="3046"/>
    <lineage>
        <taxon>Eukaryota</taxon>
        <taxon>Viridiplantae</taxon>
        <taxon>Chlorophyta</taxon>
        <taxon>core chlorophytes</taxon>
        <taxon>Chlorophyceae</taxon>
        <taxon>CS clade</taxon>
        <taxon>Chlamydomonadales</taxon>
        <taxon>Dunaliellaceae</taxon>
        <taxon>Dunaliella</taxon>
    </lineage>
</organism>
<evidence type="ECO:0000256" key="2">
    <source>
        <dbReference type="ARBA" id="ARBA00001966"/>
    </source>
</evidence>
<evidence type="ECO:0000313" key="15">
    <source>
        <dbReference type="EMBL" id="KAF5835367.1"/>
    </source>
</evidence>
<evidence type="ECO:0000256" key="13">
    <source>
        <dbReference type="SAM" id="MobiDB-lite"/>
    </source>
</evidence>
<evidence type="ECO:0000256" key="4">
    <source>
        <dbReference type="ARBA" id="ARBA00012045"/>
    </source>
</evidence>
<evidence type="ECO:0000256" key="9">
    <source>
        <dbReference type="ARBA" id="ARBA00023004"/>
    </source>
</evidence>
<dbReference type="SMART" id="SM00478">
    <property type="entry name" value="ENDO3c"/>
    <property type="match status" value="1"/>
</dbReference>
<comment type="catalytic activity">
    <reaction evidence="1">
        <text>Hydrolyzes free adenine bases from 7,8-dihydro-8-oxoguanine:adenine mismatched double-stranded DNA, leaving an apurinic site.</text>
        <dbReference type="EC" id="3.2.2.31"/>
    </reaction>
</comment>
<proteinExistence type="inferred from homology"/>
<dbReference type="SUPFAM" id="SSF48150">
    <property type="entry name" value="DNA-glycosylase"/>
    <property type="match status" value="1"/>
</dbReference>
<feature type="region of interest" description="Disordered" evidence="13">
    <location>
        <begin position="405"/>
        <end position="468"/>
    </location>
</feature>
<evidence type="ECO:0000256" key="1">
    <source>
        <dbReference type="ARBA" id="ARBA00000843"/>
    </source>
</evidence>
<feature type="region of interest" description="Disordered" evidence="13">
    <location>
        <begin position="625"/>
        <end position="655"/>
    </location>
</feature>
<dbReference type="Gene3D" id="3.90.79.10">
    <property type="entry name" value="Nucleoside Triphosphate Pyrophosphohydrolase"/>
    <property type="match status" value="1"/>
</dbReference>
<feature type="domain" description="HhH-GPD" evidence="14">
    <location>
        <begin position="122"/>
        <end position="271"/>
    </location>
</feature>
<keyword evidence="7" id="KW-0227">DNA damage</keyword>
<evidence type="ECO:0000256" key="10">
    <source>
        <dbReference type="ARBA" id="ARBA00023014"/>
    </source>
</evidence>
<keyword evidence="9" id="KW-0408">Iron</keyword>
<feature type="compositionally biased region" description="Low complexity" evidence="13">
    <location>
        <begin position="408"/>
        <end position="424"/>
    </location>
</feature>
<dbReference type="CDD" id="cd00056">
    <property type="entry name" value="ENDO3c"/>
    <property type="match status" value="1"/>
</dbReference>
<sequence>MSANSKRKSNPAPPDVSDEAADDEIPKSNPKAREGAPAKKKKSGGRDAPPPESSFSSAEIDKLRFSLLTWYDANHRVLPWRRTPHSRRTAPSPAGPHESEHPAPASLDTQQFAYHVWVSEIMLQQTQVTTVLPYFARWVARWPTVAALAAADMEELRHAWAGLGYYRRAKYLLDGARHVMENLGGRFPETAAGLMGIPGVGPYTSAAIGSIAFNDKAAVVDGNVIRVLARLRALPGDPQRLMPTCSELAKQALHPERPGDFNQAVMELGATVCRPKNPDCGACPANHCCKAYTEWKAHCKKHGLPKDLPPYPLPTKSGGSGRPVSAQGAAPKSMKGKAGRKAEEEQGEDEVDEEEVDGEDGGVGEIEDGGGSLPYVTRFPGKKEAKEKQQQSVAVFVLEVLHPKQGPKASATEGAAKAGTGASSDSPQPKKRQRSMLDYASQGTKASKEAPDTADGGPSRSTAHTASLRGMDRRYLMVQRPEGSGLLAGLWEFPGTVLEAGCEESYRARKAHASPLLQKLLGPGFSVPGLTDDKSSRDQPVAGLGGIDSNISDAPGGARLVNREDVGTHVHIFSHIRQTNFVEVVRIAVDDLTAFEQALGIAQPSQHEDLEQMDSNEDFATKATGRVKRSNKAGGIKGDAKQEAKSGERPRTRWLSEDELLAACKGGRGNKAGGGNGVVGLSTGPRKIYALVSKVEKS</sequence>
<evidence type="ECO:0000259" key="14">
    <source>
        <dbReference type="SMART" id="SM00478"/>
    </source>
</evidence>
<dbReference type="PANTHER" id="PTHR42944">
    <property type="entry name" value="ADENINE DNA GLYCOSYLASE"/>
    <property type="match status" value="1"/>
</dbReference>
<feature type="region of interest" description="Disordered" evidence="13">
    <location>
        <begin position="310"/>
        <end position="384"/>
    </location>
</feature>
<evidence type="ECO:0000256" key="3">
    <source>
        <dbReference type="ARBA" id="ARBA00008343"/>
    </source>
</evidence>
<comment type="cofactor">
    <cofactor evidence="2">
        <name>[4Fe-4S] cluster</name>
        <dbReference type="ChEBI" id="CHEBI:49883"/>
    </cofactor>
</comment>
<dbReference type="Gene3D" id="1.10.340.30">
    <property type="entry name" value="Hypothetical protein, domain 2"/>
    <property type="match status" value="1"/>
</dbReference>
<feature type="region of interest" description="Disordered" evidence="13">
    <location>
        <begin position="1"/>
        <end position="56"/>
    </location>
</feature>
<evidence type="ECO:0000256" key="7">
    <source>
        <dbReference type="ARBA" id="ARBA00022763"/>
    </source>
</evidence>
<accession>A0ABQ7GL83</accession>
<dbReference type="SUPFAM" id="SSF55811">
    <property type="entry name" value="Nudix"/>
    <property type="match status" value="1"/>
</dbReference>
<keyword evidence="10" id="KW-0411">Iron-sulfur</keyword>
<dbReference type="InterPro" id="IPR044298">
    <property type="entry name" value="MIG/MutY"/>
</dbReference>